<reference evidence="6 7" key="1">
    <citation type="submission" date="2024-03" db="EMBL/GenBank/DDBJ databases">
        <title>Human intestinal bacterial collection.</title>
        <authorList>
            <person name="Pauvert C."/>
            <person name="Hitch T.C.A."/>
            <person name="Clavel T."/>
        </authorList>
    </citation>
    <scope>NUCLEOTIDE SEQUENCE [LARGE SCALE GENOMIC DNA]</scope>
    <source>
        <strain evidence="6 7">CLA-AA-H81</strain>
    </source>
</reference>
<dbReference type="PANTHER" id="PTHR42934">
    <property type="entry name" value="GLYCOLATE OXIDASE SUBUNIT GLCD"/>
    <property type="match status" value="1"/>
</dbReference>
<dbReference type="Gene3D" id="3.30.70.2740">
    <property type="match status" value="1"/>
</dbReference>
<dbReference type="InterPro" id="IPR036318">
    <property type="entry name" value="FAD-bd_PCMH-like_sf"/>
</dbReference>
<dbReference type="Gene3D" id="3.30.70.2190">
    <property type="match status" value="1"/>
</dbReference>
<dbReference type="Gene3D" id="1.10.45.10">
    <property type="entry name" value="Vanillyl-alcohol Oxidase, Chain A, domain 4"/>
    <property type="match status" value="1"/>
</dbReference>
<accession>A0ABV1CYK5</accession>
<organism evidence="6 7">
    <name type="scientific">Megasphaera intestinihominis</name>
    <dbReference type="NCBI Taxonomy" id="3133159"/>
    <lineage>
        <taxon>Bacteria</taxon>
        <taxon>Bacillati</taxon>
        <taxon>Bacillota</taxon>
        <taxon>Negativicutes</taxon>
        <taxon>Veillonellales</taxon>
        <taxon>Veillonellaceae</taxon>
        <taxon>Megasphaera</taxon>
    </lineage>
</organism>
<protein>
    <submittedName>
        <fullName evidence="6">FAD-binding oxidoreductase</fullName>
    </submittedName>
</protein>
<dbReference type="InterPro" id="IPR006094">
    <property type="entry name" value="Oxid_FAD_bind_N"/>
</dbReference>
<evidence type="ECO:0000259" key="5">
    <source>
        <dbReference type="PROSITE" id="PS51387"/>
    </source>
</evidence>
<comment type="caution">
    <text evidence="6">The sequence shown here is derived from an EMBL/GenBank/DDBJ whole genome shotgun (WGS) entry which is preliminary data.</text>
</comment>
<name>A0ABV1CYK5_9FIRM</name>
<keyword evidence="4" id="KW-0560">Oxidoreductase</keyword>
<dbReference type="SUPFAM" id="SSF55103">
    <property type="entry name" value="FAD-linked oxidases, C-terminal domain"/>
    <property type="match status" value="1"/>
</dbReference>
<keyword evidence="7" id="KW-1185">Reference proteome</keyword>
<dbReference type="InterPro" id="IPR016171">
    <property type="entry name" value="Vanillyl_alc_oxidase_C-sub2"/>
</dbReference>
<feature type="domain" description="FAD-binding PCMH-type" evidence="5">
    <location>
        <begin position="41"/>
        <end position="221"/>
    </location>
</feature>
<dbReference type="Gene3D" id="3.30.43.10">
    <property type="entry name" value="Uridine Diphospho-n-acetylenolpyruvylglucosamine Reductase, domain 2"/>
    <property type="match status" value="1"/>
</dbReference>
<gene>
    <name evidence="6" type="ORF">WMO23_10875</name>
</gene>
<evidence type="ECO:0000313" key="6">
    <source>
        <dbReference type="EMBL" id="MEQ2423227.1"/>
    </source>
</evidence>
<dbReference type="InterPro" id="IPR016166">
    <property type="entry name" value="FAD-bd_PCMH"/>
</dbReference>
<dbReference type="SUPFAM" id="SSF56176">
    <property type="entry name" value="FAD-binding/transporter-associated domain-like"/>
    <property type="match status" value="1"/>
</dbReference>
<dbReference type="Pfam" id="PF02913">
    <property type="entry name" value="FAD-oxidase_C"/>
    <property type="match status" value="1"/>
</dbReference>
<dbReference type="EMBL" id="JBBMEU010000103">
    <property type="protein sequence ID" value="MEQ2423227.1"/>
    <property type="molecule type" value="Genomic_DNA"/>
</dbReference>
<evidence type="ECO:0000313" key="7">
    <source>
        <dbReference type="Proteomes" id="UP001433088"/>
    </source>
</evidence>
<evidence type="ECO:0000256" key="1">
    <source>
        <dbReference type="ARBA" id="ARBA00001974"/>
    </source>
</evidence>
<dbReference type="Proteomes" id="UP001433088">
    <property type="component" value="Unassembled WGS sequence"/>
</dbReference>
<proteinExistence type="predicted"/>
<dbReference type="InterPro" id="IPR016167">
    <property type="entry name" value="FAD-bd_PCMH_sub1"/>
</dbReference>
<dbReference type="InterPro" id="IPR016169">
    <property type="entry name" value="FAD-bd_PCMH_sub2"/>
</dbReference>
<dbReference type="RefSeq" id="WP_020311425.1">
    <property type="nucleotide sequence ID" value="NZ_JBBMEU010000103.1"/>
</dbReference>
<sequence length="464" mass="49577">MEYNHVTPAVVADLEAIVGAKYVWTDRDKKIPYGQDEGTGPACLPDVVVLPASAEELAAVVRLANDAVIPVIPRGTGTGLEGGAVADSRGGIVVSTERMDRIVEINEDAMYMVVQAGVITARIQEEARKRGLLYAGDPCSGDCCCIGGNGATNAGGNRAVKYGTTRDQIYAIEVVTPTGQIAHLGKRLHKMTAGYPLEKIVIGSEGTLGIITELTLKLVPLPRATAHVLAVFPSPETALALVTALPKAGITPTCLEFMDYDVISVVQDWLKEKQPCPAGGAYMIIQLDSSRDETLDDDCVTVDEVCRRLGAVDVFMADADKVWKARKAFTEASAADCPVAAMEDFVVPPDRLLPFMERLRDLGQALGVVFRGVSHAGDGNIHLDVLRKGFADEGDEKQKVAAFEDKACQAAYELGGAISGEHGIGQARKALFAKYTDPVELALMKAVKQAWDPKNILNPGKIFD</sequence>
<dbReference type="Pfam" id="PF01565">
    <property type="entry name" value="FAD_binding_4"/>
    <property type="match status" value="1"/>
</dbReference>
<keyword evidence="3" id="KW-0274">FAD</keyword>
<dbReference type="InterPro" id="IPR016164">
    <property type="entry name" value="FAD-linked_Oxase-like_C"/>
</dbReference>
<evidence type="ECO:0000256" key="4">
    <source>
        <dbReference type="ARBA" id="ARBA00023002"/>
    </source>
</evidence>
<dbReference type="Gene3D" id="3.30.465.10">
    <property type="match status" value="1"/>
</dbReference>
<dbReference type="InterPro" id="IPR051914">
    <property type="entry name" value="FAD-linked_OxidoTrans_Type4"/>
</dbReference>
<dbReference type="PANTHER" id="PTHR42934:SF2">
    <property type="entry name" value="GLYCOLATE OXIDASE SUBUNIT GLCD"/>
    <property type="match status" value="1"/>
</dbReference>
<comment type="cofactor">
    <cofactor evidence="1">
        <name>FAD</name>
        <dbReference type="ChEBI" id="CHEBI:57692"/>
    </cofactor>
</comment>
<evidence type="ECO:0000256" key="2">
    <source>
        <dbReference type="ARBA" id="ARBA00022630"/>
    </source>
</evidence>
<evidence type="ECO:0000256" key="3">
    <source>
        <dbReference type="ARBA" id="ARBA00022827"/>
    </source>
</evidence>
<keyword evidence="2" id="KW-0285">Flavoprotein</keyword>
<dbReference type="PROSITE" id="PS51387">
    <property type="entry name" value="FAD_PCMH"/>
    <property type="match status" value="1"/>
</dbReference>
<dbReference type="InterPro" id="IPR004113">
    <property type="entry name" value="FAD-bd_oxidored_4_C"/>
</dbReference>